<keyword evidence="12" id="KW-0902">Two-component regulatory system</keyword>
<dbReference type="InterPro" id="IPR036890">
    <property type="entry name" value="HATPase_C_sf"/>
</dbReference>
<evidence type="ECO:0000313" key="17">
    <source>
        <dbReference type="Proteomes" id="UP000260793"/>
    </source>
</evidence>
<keyword evidence="7 14" id="KW-0812">Transmembrane</keyword>
<dbReference type="InterPro" id="IPR005467">
    <property type="entry name" value="His_kinase_dom"/>
</dbReference>
<keyword evidence="8" id="KW-0547">Nucleotide-binding</keyword>
<evidence type="ECO:0000256" key="10">
    <source>
        <dbReference type="ARBA" id="ARBA00022840"/>
    </source>
</evidence>
<keyword evidence="4" id="KW-1003">Cell membrane</keyword>
<dbReference type="EMBL" id="QSQN01000003">
    <property type="protein sequence ID" value="RGK42468.1"/>
    <property type="molecule type" value="Genomic_DNA"/>
</dbReference>
<evidence type="ECO:0000256" key="4">
    <source>
        <dbReference type="ARBA" id="ARBA00022475"/>
    </source>
</evidence>
<dbReference type="InterPro" id="IPR003594">
    <property type="entry name" value="HATPase_dom"/>
</dbReference>
<proteinExistence type="predicted"/>
<organism evidence="16 17">
    <name type="scientific">[Ruminococcus] lactaris</name>
    <dbReference type="NCBI Taxonomy" id="46228"/>
    <lineage>
        <taxon>Bacteria</taxon>
        <taxon>Bacillati</taxon>
        <taxon>Bacillota</taxon>
        <taxon>Clostridia</taxon>
        <taxon>Lachnospirales</taxon>
        <taxon>Lachnospiraceae</taxon>
        <taxon>Mediterraneibacter</taxon>
    </lineage>
</organism>
<accession>A0A3E4LYC1</accession>
<evidence type="ECO:0000256" key="9">
    <source>
        <dbReference type="ARBA" id="ARBA00022777"/>
    </source>
</evidence>
<comment type="subcellular location">
    <subcellularLocation>
        <location evidence="2">Cell membrane</location>
        <topology evidence="2">Multi-pass membrane protein</topology>
    </subcellularLocation>
</comment>
<evidence type="ECO:0000256" key="2">
    <source>
        <dbReference type="ARBA" id="ARBA00004651"/>
    </source>
</evidence>
<keyword evidence="13 14" id="KW-0472">Membrane</keyword>
<dbReference type="GO" id="GO:0005524">
    <property type="term" value="F:ATP binding"/>
    <property type="evidence" value="ECO:0007669"/>
    <property type="project" value="UniProtKB-KW"/>
</dbReference>
<evidence type="ECO:0000256" key="6">
    <source>
        <dbReference type="ARBA" id="ARBA00022679"/>
    </source>
</evidence>
<dbReference type="SMART" id="SM00387">
    <property type="entry name" value="HATPase_c"/>
    <property type="match status" value="1"/>
</dbReference>
<dbReference type="Pfam" id="PF02518">
    <property type="entry name" value="HATPase_c"/>
    <property type="match status" value="1"/>
</dbReference>
<dbReference type="InterPro" id="IPR036097">
    <property type="entry name" value="HisK_dim/P_sf"/>
</dbReference>
<protein>
    <recommendedName>
        <fullName evidence="3">histidine kinase</fullName>
        <ecNumber evidence="3">2.7.13.3</ecNumber>
    </recommendedName>
</protein>
<dbReference type="Pfam" id="PF00512">
    <property type="entry name" value="HisKA"/>
    <property type="match status" value="1"/>
</dbReference>
<dbReference type="PANTHER" id="PTHR45528">
    <property type="entry name" value="SENSOR HISTIDINE KINASE CPXA"/>
    <property type="match status" value="1"/>
</dbReference>
<name>A0A3E4LYC1_9FIRM</name>
<keyword evidence="5" id="KW-0597">Phosphoprotein</keyword>
<evidence type="ECO:0000259" key="15">
    <source>
        <dbReference type="PROSITE" id="PS50109"/>
    </source>
</evidence>
<evidence type="ECO:0000256" key="5">
    <source>
        <dbReference type="ARBA" id="ARBA00022553"/>
    </source>
</evidence>
<dbReference type="EC" id="2.7.13.3" evidence="3"/>
<dbReference type="Gene3D" id="1.10.287.130">
    <property type="match status" value="1"/>
</dbReference>
<sequence>MVTKLKSRDNLKYLILVILICICSTVLLSRYGSFYEAGEKAQKEKADSMENVISDMGDGLAIGNCILDNEISGGREQSELLEEYGMSQFNLLKKYMEYGAFDRNGESLLKSTSDSVATRLLSDSDSIYGIRVAYTYDADGELSDIEVSGSRLTPEEEYEAEQSFLADVRFMEDAYGIELSGGQSMTLIYGMSAANVESYAENFYEDQRSGDMVIWYSGLSRSVNCMMLLLAVAAALLPTLLRTEEYKGKIFRVPFEGVILILIAIFGWSADWLYYPANILCRTVDGTLVHMIRPFRQMAEIGINLAMWSGIFLILCWAGACLCGIFTRKRAYWKEQTLTSMLIRWKNQHELHMGKDFVSLVKGIMKRLKKLVRKQYDALTHIDFRDKTHKAILRIVIVNFVILVVVELVSLMCGFEFYALVIYSIVLFLILRKFFRDVQRKYQMLLHATNELAEGNLDVVIEGDAGVFMPIQKELCRIQQGFKKAVDEEVKNERMKTELVTNVSHDLRTPLTAIITYTDLLKNETDPEKQKEYIEVLERKSFRLKVLIEDLFEISKAASKSVKMNYMQVDLVGLIRQVELENDSKIQDAKLEFRWKLPDHKVIMWLDSEKTYRIFENLIVNITKYAMAQTRVYIEMKEFPDKVSISMKNVSATELDFDVNEITDRFVRGDSSRNTEGSGLGLAIAKSFIELQHGTLQITTEADLFKAEIVLPRLSEGQTGQTEV</sequence>
<dbReference type="FunFam" id="1.10.287.130:FF:000008">
    <property type="entry name" value="Two-component sensor histidine kinase"/>
    <property type="match status" value="1"/>
</dbReference>
<reference evidence="16 17" key="1">
    <citation type="submission" date="2018-08" db="EMBL/GenBank/DDBJ databases">
        <title>A genome reference for cultivated species of the human gut microbiota.</title>
        <authorList>
            <person name="Zou Y."/>
            <person name="Xue W."/>
            <person name="Luo G."/>
        </authorList>
    </citation>
    <scope>NUCLEOTIDE SEQUENCE [LARGE SCALE GENOMIC DNA]</scope>
    <source>
        <strain evidence="16 17">TF11-7</strain>
    </source>
</reference>
<comment type="caution">
    <text evidence="16">The sequence shown here is derived from an EMBL/GenBank/DDBJ whole genome shotgun (WGS) entry which is preliminary data.</text>
</comment>
<feature type="domain" description="Histidine kinase" evidence="15">
    <location>
        <begin position="502"/>
        <end position="715"/>
    </location>
</feature>
<feature type="transmembrane region" description="Helical" evidence="14">
    <location>
        <begin position="253"/>
        <end position="270"/>
    </location>
</feature>
<evidence type="ECO:0000256" key="1">
    <source>
        <dbReference type="ARBA" id="ARBA00000085"/>
    </source>
</evidence>
<evidence type="ECO:0000256" key="14">
    <source>
        <dbReference type="SAM" id="Phobius"/>
    </source>
</evidence>
<feature type="transmembrane region" description="Helical" evidence="14">
    <location>
        <begin position="221"/>
        <end position="241"/>
    </location>
</feature>
<keyword evidence="6" id="KW-0808">Transferase</keyword>
<evidence type="ECO:0000313" key="16">
    <source>
        <dbReference type="EMBL" id="RGK42468.1"/>
    </source>
</evidence>
<keyword evidence="10" id="KW-0067">ATP-binding</keyword>
<evidence type="ECO:0000256" key="11">
    <source>
        <dbReference type="ARBA" id="ARBA00022989"/>
    </source>
</evidence>
<dbReference type="GO" id="GO:0005886">
    <property type="term" value="C:plasma membrane"/>
    <property type="evidence" value="ECO:0007669"/>
    <property type="project" value="UniProtKB-SubCell"/>
</dbReference>
<dbReference type="CDD" id="cd00082">
    <property type="entry name" value="HisKA"/>
    <property type="match status" value="1"/>
</dbReference>
<dbReference type="SMART" id="SM00388">
    <property type="entry name" value="HisKA"/>
    <property type="match status" value="1"/>
</dbReference>
<gene>
    <name evidence="16" type="ORF">DXD17_01895</name>
</gene>
<dbReference type="SUPFAM" id="SSF55874">
    <property type="entry name" value="ATPase domain of HSP90 chaperone/DNA topoisomerase II/histidine kinase"/>
    <property type="match status" value="1"/>
</dbReference>
<evidence type="ECO:0000256" key="13">
    <source>
        <dbReference type="ARBA" id="ARBA00023136"/>
    </source>
</evidence>
<dbReference type="Gene3D" id="3.30.565.10">
    <property type="entry name" value="Histidine kinase-like ATPase, C-terminal domain"/>
    <property type="match status" value="1"/>
</dbReference>
<evidence type="ECO:0000256" key="7">
    <source>
        <dbReference type="ARBA" id="ARBA00022692"/>
    </source>
</evidence>
<dbReference type="PROSITE" id="PS50109">
    <property type="entry name" value="HIS_KIN"/>
    <property type="match status" value="1"/>
</dbReference>
<evidence type="ECO:0000256" key="3">
    <source>
        <dbReference type="ARBA" id="ARBA00012438"/>
    </source>
</evidence>
<dbReference type="InterPro" id="IPR050398">
    <property type="entry name" value="HssS/ArlS-like"/>
</dbReference>
<dbReference type="PANTHER" id="PTHR45528:SF1">
    <property type="entry name" value="SENSOR HISTIDINE KINASE CPXA"/>
    <property type="match status" value="1"/>
</dbReference>
<feature type="transmembrane region" description="Helical" evidence="14">
    <location>
        <begin position="391"/>
        <end position="411"/>
    </location>
</feature>
<keyword evidence="11 14" id="KW-1133">Transmembrane helix</keyword>
<evidence type="ECO:0000256" key="12">
    <source>
        <dbReference type="ARBA" id="ARBA00023012"/>
    </source>
</evidence>
<dbReference type="SUPFAM" id="SSF47384">
    <property type="entry name" value="Homodimeric domain of signal transducing histidine kinase"/>
    <property type="match status" value="1"/>
</dbReference>
<evidence type="ECO:0000256" key="8">
    <source>
        <dbReference type="ARBA" id="ARBA00022741"/>
    </source>
</evidence>
<comment type="catalytic activity">
    <reaction evidence="1">
        <text>ATP + protein L-histidine = ADP + protein N-phospho-L-histidine.</text>
        <dbReference type="EC" id="2.7.13.3"/>
    </reaction>
</comment>
<dbReference type="AlphaFoldDB" id="A0A3E4LYC1"/>
<keyword evidence="9 16" id="KW-0418">Kinase</keyword>
<dbReference type="RefSeq" id="WP_117687633.1">
    <property type="nucleotide sequence ID" value="NZ_CBCSYD010000037.1"/>
</dbReference>
<dbReference type="InterPro" id="IPR003661">
    <property type="entry name" value="HisK_dim/P_dom"/>
</dbReference>
<feature type="transmembrane region" description="Helical" evidence="14">
    <location>
        <begin position="417"/>
        <end position="435"/>
    </location>
</feature>
<dbReference type="GO" id="GO:0000155">
    <property type="term" value="F:phosphorelay sensor kinase activity"/>
    <property type="evidence" value="ECO:0007669"/>
    <property type="project" value="InterPro"/>
</dbReference>
<feature type="transmembrane region" description="Helical" evidence="14">
    <location>
        <begin position="12"/>
        <end position="31"/>
    </location>
</feature>
<feature type="transmembrane region" description="Helical" evidence="14">
    <location>
        <begin position="305"/>
        <end position="326"/>
    </location>
</feature>
<dbReference type="Proteomes" id="UP000260793">
    <property type="component" value="Unassembled WGS sequence"/>
</dbReference>